<dbReference type="OrthoDB" id="286727at2"/>
<keyword evidence="3" id="KW-1185">Reference proteome</keyword>
<dbReference type="InterPro" id="IPR008969">
    <property type="entry name" value="CarboxyPept-like_regulatory"/>
</dbReference>
<organism evidence="2 3">
    <name type="scientific">Rosistilla ulvae</name>
    <dbReference type="NCBI Taxonomy" id="1930277"/>
    <lineage>
        <taxon>Bacteria</taxon>
        <taxon>Pseudomonadati</taxon>
        <taxon>Planctomycetota</taxon>
        <taxon>Planctomycetia</taxon>
        <taxon>Pirellulales</taxon>
        <taxon>Pirellulaceae</taxon>
        <taxon>Rosistilla</taxon>
    </lineage>
</organism>
<dbReference type="AlphaFoldDB" id="A0A517LX48"/>
<name>A0A517LX48_9BACT</name>
<protein>
    <recommendedName>
        <fullName evidence="4">Bacterial Ig-like domain (Group 1)</fullName>
    </recommendedName>
</protein>
<feature type="chain" id="PRO_5021991513" description="Bacterial Ig-like domain (Group 1)" evidence="1">
    <location>
        <begin position="20"/>
        <end position="135"/>
    </location>
</feature>
<dbReference type="EMBL" id="CP036261">
    <property type="protein sequence ID" value="QDS87198.1"/>
    <property type="molecule type" value="Genomic_DNA"/>
</dbReference>
<dbReference type="RefSeq" id="WP_145343390.1">
    <property type="nucleotide sequence ID" value="NZ_CP036261.1"/>
</dbReference>
<evidence type="ECO:0000313" key="2">
    <source>
        <dbReference type="EMBL" id="QDS87198.1"/>
    </source>
</evidence>
<keyword evidence="1" id="KW-0732">Signal</keyword>
<proteinExistence type="predicted"/>
<gene>
    <name evidence="2" type="ORF">EC9_13760</name>
</gene>
<sequence length="135" mass="14241" precursor="true">MKFPIVTAFPFLCALTLIAGCSGPPSDQPDLGQVTGVVTLDGEPLPAAQIVFQPTEGRASNGLTDAEGNYVLDFNLDTPGAKVGSHQVRITTFSEVDPSQEPTPELLPAKYHSKTELTATVAAGDNEIPFDLQSK</sequence>
<dbReference type="PROSITE" id="PS51257">
    <property type="entry name" value="PROKAR_LIPOPROTEIN"/>
    <property type="match status" value="1"/>
</dbReference>
<evidence type="ECO:0000256" key="1">
    <source>
        <dbReference type="SAM" id="SignalP"/>
    </source>
</evidence>
<feature type="signal peptide" evidence="1">
    <location>
        <begin position="1"/>
        <end position="19"/>
    </location>
</feature>
<dbReference type="Proteomes" id="UP000319557">
    <property type="component" value="Chromosome"/>
</dbReference>
<dbReference type="KEGG" id="ruv:EC9_13760"/>
<accession>A0A517LX48</accession>
<reference evidence="2 3" key="1">
    <citation type="submission" date="2019-02" db="EMBL/GenBank/DDBJ databases">
        <title>Deep-cultivation of Planctomycetes and their phenomic and genomic characterization uncovers novel biology.</title>
        <authorList>
            <person name="Wiegand S."/>
            <person name="Jogler M."/>
            <person name="Boedeker C."/>
            <person name="Pinto D."/>
            <person name="Vollmers J."/>
            <person name="Rivas-Marin E."/>
            <person name="Kohn T."/>
            <person name="Peeters S.H."/>
            <person name="Heuer A."/>
            <person name="Rast P."/>
            <person name="Oberbeckmann S."/>
            <person name="Bunk B."/>
            <person name="Jeske O."/>
            <person name="Meyerdierks A."/>
            <person name="Storesund J.E."/>
            <person name="Kallscheuer N."/>
            <person name="Luecker S."/>
            <person name="Lage O.M."/>
            <person name="Pohl T."/>
            <person name="Merkel B.J."/>
            <person name="Hornburger P."/>
            <person name="Mueller R.-W."/>
            <person name="Bruemmer F."/>
            <person name="Labrenz M."/>
            <person name="Spormann A.M."/>
            <person name="Op den Camp H."/>
            <person name="Overmann J."/>
            <person name="Amann R."/>
            <person name="Jetten M.S.M."/>
            <person name="Mascher T."/>
            <person name="Medema M.H."/>
            <person name="Devos D.P."/>
            <person name="Kaster A.-K."/>
            <person name="Ovreas L."/>
            <person name="Rohde M."/>
            <person name="Galperin M.Y."/>
            <person name="Jogler C."/>
        </authorList>
    </citation>
    <scope>NUCLEOTIDE SEQUENCE [LARGE SCALE GENOMIC DNA]</scope>
    <source>
        <strain evidence="2 3">EC9</strain>
    </source>
</reference>
<evidence type="ECO:0008006" key="4">
    <source>
        <dbReference type="Google" id="ProtNLM"/>
    </source>
</evidence>
<evidence type="ECO:0000313" key="3">
    <source>
        <dbReference type="Proteomes" id="UP000319557"/>
    </source>
</evidence>
<dbReference type="SUPFAM" id="SSF49464">
    <property type="entry name" value="Carboxypeptidase regulatory domain-like"/>
    <property type="match status" value="1"/>
</dbReference>